<name>A0ABT9BI57_9MICO</name>
<protein>
    <submittedName>
        <fullName evidence="1">Uncharacterized protein</fullName>
    </submittedName>
</protein>
<proteinExistence type="predicted"/>
<organism evidence="1 2">
    <name type="scientific">Antiquaquibacter soli</name>
    <dbReference type="NCBI Taxonomy" id="3064523"/>
    <lineage>
        <taxon>Bacteria</taxon>
        <taxon>Bacillati</taxon>
        <taxon>Actinomycetota</taxon>
        <taxon>Actinomycetes</taxon>
        <taxon>Micrococcales</taxon>
        <taxon>Microbacteriaceae</taxon>
        <taxon>Antiquaquibacter</taxon>
    </lineage>
</organism>
<evidence type="ECO:0000313" key="2">
    <source>
        <dbReference type="Proteomes" id="UP001241072"/>
    </source>
</evidence>
<evidence type="ECO:0000313" key="1">
    <source>
        <dbReference type="EMBL" id="MDO7880713.1"/>
    </source>
</evidence>
<dbReference type="EMBL" id="JAUQUB010000001">
    <property type="protein sequence ID" value="MDO7880713.1"/>
    <property type="molecule type" value="Genomic_DNA"/>
</dbReference>
<gene>
    <name evidence="1" type="ORF">Q5716_00565</name>
</gene>
<reference evidence="1 2" key="1">
    <citation type="submission" date="2023-07" db="EMBL/GenBank/DDBJ databases">
        <title>Protaetiibacter sp. nov WY-16 isolated from soil.</title>
        <authorList>
            <person name="Liu B."/>
            <person name="Wan Y."/>
        </authorList>
    </citation>
    <scope>NUCLEOTIDE SEQUENCE [LARGE SCALE GENOMIC DNA]</scope>
    <source>
        <strain evidence="1 2">WY-16</strain>
    </source>
</reference>
<dbReference type="Proteomes" id="UP001241072">
    <property type="component" value="Unassembled WGS sequence"/>
</dbReference>
<sequence>MTALAGVALVASLVACDPIDDPDADAALQVVEGVPVFVVCHDVDADLLLSSARDFSQAGSSWDPLVENYGPLSVHAGAPIAVTNPRRIEVRPGMSVSFLLREATGGDVLSTEFLIPDDWIGSDSTWLTPSGELVKRPC</sequence>
<accession>A0ABT9BI57</accession>
<keyword evidence="2" id="KW-1185">Reference proteome</keyword>
<dbReference type="RefSeq" id="WP_305001144.1">
    <property type="nucleotide sequence ID" value="NZ_JAUQUB010000001.1"/>
</dbReference>
<comment type="caution">
    <text evidence="1">The sequence shown here is derived from an EMBL/GenBank/DDBJ whole genome shotgun (WGS) entry which is preliminary data.</text>
</comment>